<dbReference type="Proteomes" id="UP000198414">
    <property type="component" value="Unassembled WGS sequence"/>
</dbReference>
<dbReference type="RefSeq" id="WP_089122011.1">
    <property type="nucleotide sequence ID" value="NZ_BCMI01000037.1"/>
</dbReference>
<evidence type="ECO:0008006" key="3">
    <source>
        <dbReference type="Google" id="ProtNLM"/>
    </source>
</evidence>
<gene>
    <name evidence="1" type="ORF">IWT25_02462</name>
</gene>
<dbReference type="EMBL" id="BCMI01000037">
    <property type="protein sequence ID" value="GAX07114.1"/>
    <property type="molecule type" value="Genomic_DNA"/>
</dbReference>
<accession>A0A1Z5IZ90</accession>
<sequence>MAIIPVHVSDSEKKWLQDMADFYGITLSDLIKKYSMEQLEDKCDQLAAKVALKRYQGSGKENYSMAEVLRQFGGADDDL</sequence>
<dbReference type="Pfam" id="PF19807">
    <property type="entry name" value="DUF6290"/>
    <property type="match status" value="1"/>
</dbReference>
<protein>
    <recommendedName>
        <fullName evidence="3">Antitoxin</fullName>
    </recommendedName>
</protein>
<proteinExistence type="predicted"/>
<dbReference type="OrthoDB" id="1691100at2"/>
<dbReference type="InterPro" id="IPR046257">
    <property type="entry name" value="DUF6290"/>
</dbReference>
<comment type="caution">
    <text evidence="1">The sequence shown here is derived from an EMBL/GenBank/DDBJ whole genome shotgun (WGS) entry which is preliminary data.</text>
</comment>
<dbReference type="NCBIfam" id="NF046040">
    <property type="entry name" value="RelB_antitoxin"/>
    <property type="match status" value="1"/>
</dbReference>
<reference evidence="1 2" key="1">
    <citation type="submission" date="2015-11" db="EMBL/GenBank/DDBJ databases">
        <title>Draft genome sequences of new species of the genus Lactobacillus isolated from orchardgrass silage.</title>
        <authorList>
            <person name="Tohno M."/>
            <person name="Tanizawa Y."/>
            <person name="Arita M."/>
        </authorList>
    </citation>
    <scope>NUCLEOTIDE SEQUENCE [LARGE SCALE GENOMIC DNA]</scope>
    <source>
        <strain evidence="1 2">IWT25</strain>
    </source>
</reference>
<organism evidence="1 2">
    <name type="scientific">Secundilactobacillus pentosiphilus</name>
    <dbReference type="NCBI Taxonomy" id="1714682"/>
    <lineage>
        <taxon>Bacteria</taxon>
        <taxon>Bacillati</taxon>
        <taxon>Bacillota</taxon>
        <taxon>Bacilli</taxon>
        <taxon>Lactobacillales</taxon>
        <taxon>Lactobacillaceae</taxon>
        <taxon>Secundilactobacillus</taxon>
    </lineage>
</organism>
<dbReference type="AlphaFoldDB" id="A0A1Z5IZ90"/>
<evidence type="ECO:0000313" key="1">
    <source>
        <dbReference type="EMBL" id="GAX07114.1"/>
    </source>
</evidence>
<name>A0A1Z5IZ90_9LACO</name>
<evidence type="ECO:0000313" key="2">
    <source>
        <dbReference type="Proteomes" id="UP000198414"/>
    </source>
</evidence>